<proteinExistence type="predicted"/>
<dbReference type="InterPro" id="IPR043519">
    <property type="entry name" value="NT_sf"/>
</dbReference>
<dbReference type="SUPFAM" id="SSF81301">
    <property type="entry name" value="Nucleotidyltransferase"/>
    <property type="match status" value="1"/>
</dbReference>
<evidence type="ECO:0000313" key="2">
    <source>
        <dbReference type="Proteomes" id="UP000034661"/>
    </source>
</evidence>
<evidence type="ECO:0008006" key="3">
    <source>
        <dbReference type="Google" id="ProtNLM"/>
    </source>
</evidence>
<evidence type="ECO:0000313" key="1">
    <source>
        <dbReference type="EMBL" id="KKU95358.1"/>
    </source>
</evidence>
<organism evidence="1 2">
    <name type="scientific">Candidatus Gottesmanbacteria bacterium GW2011_GWA1_48_13</name>
    <dbReference type="NCBI Taxonomy" id="1618439"/>
    <lineage>
        <taxon>Bacteria</taxon>
        <taxon>Candidatus Gottesmaniibacteriota</taxon>
    </lineage>
</organism>
<sequence>MRVTLSDAVRITIAYADIFDYRLSEEELRFWCVYRVLLKRFVHHNNHQRPTHNWVSSRRKWKIAGSLWWLRLLPTIECIGVTGALAMNNADVHDDIDFLIITKSGTLWTTRLIVTFLLDLFHLRRRPGDHKFKDKICLNMFMSSDALAIPSKERDLFTAHEVLQMKPLWDRDGTYQKFLKANRWVEKFLPTAWRETYYASRVKHQQTRSLLRFLEPIAKFLQLWYMRKRRTTEVVSDTIIRFHPVDAREWIYRELQKRLRATKIPLDNIFYGR</sequence>
<dbReference type="EMBL" id="LCPJ01000020">
    <property type="protein sequence ID" value="KKU95358.1"/>
    <property type="molecule type" value="Genomic_DNA"/>
</dbReference>
<reference evidence="1 2" key="1">
    <citation type="journal article" date="2015" name="Nature">
        <title>rRNA introns, odd ribosomes, and small enigmatic genomes across a large radiation of phyla.</title>
        <authorList>
            <person name="Brown C.T."/>
            <person name="Hug L.A."/>
            <person name="Thomas B.C."/>
            <person name="Sharon I."/>
            <person name="Castelle C.J."/>
            <person name="Singh A."/>
            <person name="Wilkins M.J."/>
            <person name="Williams K.H."/>
            <person name="Banfield J.F."/>
        </authorList>
    </citation>
    <scope>NUCLEOTIDE SEQUENCE [LARGE SCALE GENOMIC DNA]</scope>
</reference>
<dbReference type="Proteomes" id="UP000034661">
    <property type="component" value="Unassembled WGS sequence"/>
</dbReference>
<protein>
    <recommendedName>
        <fullName evidence="3">Polymerase nucleotidyl transferase domain-containing protein</fullName>
    </recommendedName>
</protein>
<name>A0A0G1WYG2_9BACT</name>
<dbReference type="AlphaFoldDB" id="A0A0G1WYG2"/>
<accession>A0A0G1WYG2</accession>
<gene>
    <name evidence="1" type="ORF">UY27_C0020G0010</name>
</gene>
<comment type="caution">
    <text evidence="1">The sequence shown here is derived from an EMBL/GenBank/DDBJ whole genome shotgun (WGS) entry which is preliminary data.</text>
</comment>